<dbReference type="Proteomes" id="UP000199514">
    <property type="component" value="Unassembled WGS sequence"/>
</dbReference>
<gene>
    <name evidence="1" type="ORF">SAMN05421780_1145</name>
</gene>
<protein>
    <submittedName>
        <fullName evidence="1">Uncharacterized protein</fullName>
    </submittedName>
</protein>
<evidence type="ECO:0000313" key="2">
    <source>
        <dbReference type="Proteomes" id="UP000199514"/>
    </source>
</evidence>
<keyword evidence="2" id="KW-1185">Reference proteome</keyword>
<proteinExistence type="predicted"/>
<dbReference type="RefSeq" id="WP_091516397.1">
    <property type="nucleotide sequence ID" value="NZ_FOLE01000014.1"/>
</dbReference>
<accession>A0A1I1NC69</accession>
<name>A0A1I1NC69_9BACT</name>
<dbReference type="AlphaFoldDB" id="A0A1I1NC69"/>
<dbReference type="STRING" id="927664.SAMN05421780_1145"/>
<dbReference type="EMBL" id="FOLE01000014">
    <property type="protein sequence ID" value="SFC95127.1"/>
    <property type="molecule type" value="Genomic_DNA"/>
</dbReference>
<evidence type="ECO:0000313" key="1">
    <source>
        <dbReference type="EMBL" id="SFC95127.1"/>
    </source>
</evidence>
<organism evidence="1 2">
    <name type="scientific">Flexibacter flexilis DSM 6793</name>
    <dbReference type="NCBI Taxonomy" id="927664"/>
    <lineage>
        <taxon>Bacteria</taxon>
        <taxon>Pseudomonadati</taxon>
        <taxon>Bacteroidota</taxon>
        <taxon>Cytophagia</taxon>
        <taxon>Cytophagales</taxon>
        <taxon>Flexibacteraceae</taxon>
        <taxon>Flexibacter</taxon>
    </lineage>
</organism>
<sequence length="95" mass="10720">MNTLNLNEEQLKELEEFAMLHFSLKQLAILVGIGLESLQQEMEQDESLVRLAIQRGRLLSEAKLRKTTLDLAENGSSPALTAALKLILDRKMEDI</sequence>
<reference evidence="1 2" key="1">
    <citation type="submission" date="2016-10" db="EMBL/GenBank/DDBJ databases">
        <authorList>
            <person name="de Groot N.N."/>
        </authorList>
    </citation>
    <scope>NUCLEOTIDE SEQUENCE [LARGE SCALE GENOMIC DNA]</scope>
    <source>
        <strain evidence="1 2">DSM 6793</strain>
    </source>
</reference>